<evidence type="ECO:0008006" key="3">
    <source>
        <dbReference type="Google" id="ProtNLM"/>
    </source>
</evidence>
<comment type="caution">
    <text evidence="1">The sequence shown here is derived from an EMBL/GenBank/DDBJ whole genome shotgun (WGS) entry which is preliminary data.</text>
</comment>
<dbReference type="Pfam" id="PF17278">
    <property type="entry name" value="DUF5343"/>
    <property type="match status" value="1"/>
</dbReference>
<reference evidence="2" key="1">
    <citation type="journal article" date="2019" name="Int. J. Syst. Evol. Microbiol.">
        <title>The Global Catalogue of Microorganisms (GCM) 10K type strain sequencing project: providing services to taxonomists for standard genome sequencing and annotation.</title>
        <authorList>
            <consortium name="The Broad Institute Genomics Platform"/>
            <consortium name="The Broad Institute Genome Sequencing Center for Infectious Disease"/>
            <person name="Wu L."/>
            <person name="Ma J."/>
        </authorList>
    </citation>
    <scope>NUCLEOTIDE SEQUENCE [LARGE SCALE GENOMIC DNA]</scope>
    <source>
        <strain evidence="2">JCM 16902</strain>
    </source>
</reference>
<dbReference type="Proteomes" id="UP001501074">
    <property type="component" value="Unassembled WGS sequence"/>
</dbReference>
<sequence length="221" mass="23922">MSRQGSLVVADDASSKVPYLQAYGNIKKALERIAKATVPPKFTQDFLATTLDMPGGGARPVIKFLKRAGFLSSDGTPSDLYKQFRNPSLRGAASAQALRNAYSELYVANEYIHDASDKDLKGLILQVTGLEEDSKLVPAMVQSFNALKDYADFAGETVLPPIPRPDSEEVVGDYEAIETRAPLAGAGASLRLGYTINLNLPATNDISVFHAIFKSLRENLL</sequence>
<proteinExistence type="predicted"/>
<name>A0ABP6ZD74_9ACTN</name>
<gene>
    <name evidence="1" type="ORF">GCM10022223_20100</name>
</gene>
<protein>
    <recommendedName>
        <fullName evidence="3">DUF5343 domain-containing protein</fullName>
    </recommendedName>
</protein>
<accession>A0ABP6ZD74</accession>
<dbReference type="EMBL" id="BAAAZO010000003">
    <property type="protein sequence ID" value="GAA3604445.1"/>
    <property type="molecule type" value="Genomic_DNA"/>
</dbReference>
<evidence type="ECO:0000313" key="1">
    <source>
        <dbReference type="EMBL" id="GAA3604445.1"/>
    </source>
</evidence>
<dbReference type="RefSeq" id="WP_231482938.1">
    <property type="nucleotide sequence ID" value="NZ_BAAAZO010000003.1"/>
</dbReference>
<organism evidence="1 2">
    <name type="scientific">Kineosporia mesophila</name>
    <dbReference type="NCBI Taxonomy" id="566012"/>
    <lineage>
        <taxon>Bacteria</taxon>
        <taxon>Bacillati</taxon>
        <taxon>Actinomycetota</taxon>
        <taxon>Actinomycetes</taxon>
        <taxon>Kineosporiales</taxon>
        <taxon>Kineosporiaceae</taxon>
        <taxon>Kineosporia</taxon>
    </lineage>
</organism>
<evidence type="ECO:0000313" key="2">
    <source>
        <dbReference type="Proteomes" id="UP001501074"/>
    </source>
</evidence>
<dbReference type="InterPro" id="IPR035235">
    <property type="entry name" value="DUF5343"/>
</dbReference>
<keyword evidence="2" id="KW-1185">Reference proteome</keyword>